<keyword evidence="2" id="KW-0479">Metal-binding</keyword>
<keyword evidence="9" id="KW-1185">Reference proteome</keyword>
<evidence type="ECO:0000256" key="4">
    <source>
        <dbReference type="ARBA" id="ARBA00022833"/>
    </source>
</evidence>
<evidence type="ECO:0000256" key="5">
    <source>
        <dbReference type="ARBA" id="ARBA00023049"/>
    </source>
</evidence>
<proteinExistence type="predicted"/>
<dbReference type="GO" id="GO:0004792">
    <property type="term" value="F:thiosulfate-cyanide sulfurtransferase activity"/>
    <property type="evidence" value="ECO:0007669"/>
    <property type="project" value="TreeGrafter"/>
</dbReference>
<dbReference type="GO" id="GO:0008641">
    <property type="term" value="F:ubiquitin-like modifier activating enzyme activity"/>
    <property type="evidence" value="ECO:0007669"/>
    <property type="project" value="InterPro"/>
</dbReference>
<dbReference type="GO" id="GO:0016779">
    <property type="term" value="F:nucleotidyltransferase activity"/>
    <property type="evidence" value="ECO:0007669"/>
    <property type="project" value="UniProtKB-KW"/>
</dbReference>
<keyword evidence="3" id="KW-0378">Hydrolase</keyword>
<evidence type="ECO:0000256" key="3">
    <source>
        <dbReference type="ARBA" id="ARBA00022801"/>
    </source>
</evidence>
<dbReference type="AlphaFoldDB" id="A0A6B2H4P5"/>
<keyword evidence="4" id="KW-0862">Zinc</keyword>
<accession>A0A6B2H4P5</accession>
<dbReference type="GO" id="GO:0008237">
    <property type="term" value="F:metallopeptidase activity"/>
    <property type="evidence" value="ECO:0007669"/>
    <property type="project" value="UniProtKB-KW"/>
</dbReference>
<dbReference type="InterPro" id="IPR000594">
    <property type="entry name" value="ThiF_NAD_FAD-bd"/>
</dbReference>
<organism evidence="8 9">
    <name type="scientific">Pontibacter fetidus</name>
    <dbReference type="NCBI Taxonomy" id="2700082"/>
    <lineage>
        <taxon>Bacteria</taxon>
        <taxon>Pseudomonadati</taxon>
        <taxon>Bacteroidota</taxon>
        <taxon>Cytophagia</taxon>
        <taxon>Cytophagales</taxon>
        <taxon>Hymenobacteraceae</taxon>
        <taxon>Pontibacter</taxon>
    </lineage>
</organism>
<gene>
    <name evidence="8" type="ORF">GWO68_15730</name>
</gene>
<evidence type="ECO:0000256" key="2">
    <source>
        <dbReference type="ARBA" id="ARBA00022723"/>
    </source>
</evidence>
<feature type="domain" description="THIF-type NAD/FAD binding fold" evidence="6">
    <location>
        <begin position="181"/>
        <end position="345"/>
    </location>
</feature>
<keyword evidence="8" id="KW-0548">Nucleotidyltransferase</keyword>
<dbReference type="SUPFAM" id="SSF69572">
    <property type="entry name" value="Activating enzymes of the ubiquitin-like proteins"/>
    <property type="match status" value="1"/>
</dbReference>
<evidence type="ECO:0000313" key="9">
    <source>
        <dbReference type="Proteomes" id="UP000478546"/>
    </source>
</evidence>
<name>A0A6B2H4P5_9BACT</name>
<keyword evidence="5" id="KW-0482">Metalloprotease</keyword>
<dbReference type="PANTHER" id="PTHR10953">
    <property type="entry name" value="UBIQUITIN-ACTIVATING ENZYME E1"/>
    <property type="match status" value="1"/>
</dbReference>
<protein>
    <submittedName>
        <fullName evidence="8">ThiF family adenylyltransferase</fullName>
    </submittedName>
</protein>
<keyword evidence="1" id="KW-0645">Protease</keyword>
<dbReference type="Pfam" id="PF00899">
    <property type="entry name" value="ThiF"/>
    <property type="match status" value="1"/>
</dbReference>
<feature type="domain" description="JAB" evidence="7">
    <location>
        <begin position="10"/>
        <end position="119"/>
    </location>
</feature>
<reference evidence="8 9" key="1">
    <citation type="submission" date="2020-01" db="EMBL/GenBank/DDBJ databases">
        <authorList>
            <person name="Kim M.K."/>
        </authorList>
    </citation>
    <scope>NUCLEOTIDE SEQUENCE [LARGE SCALE GENOMIC DNA]</scope>
    <source>
        <strain evidence="8 9">BT213</strain>
    </source>
</reference>
<evidence type="ECO:0000313" key="8">
    <source>
        <dbReference type="EMBL" id="NDK57373.1"/>
    </source>
</evidence>
<comment type="caution">
    <text evidence="8">The sequence shown here is derived from an EMBL/GenBank/DDBJ whole genome shotgun (WGS) entry which is preliminary data.</text>
</comment>
<evidence type="ECO:0000256" key="1">
    <source>
        <dbReference type="ARBA" id="ARBA00022670"/>
    </source>
</evidence>
<dbReference type="Gene3D" id="3.40.50.720">
    <property type="entry name" value="NAD(P)-binding Rossmann-like Domain"/>
    <property type="match status" value="1"/>
</dbReference>
<dbReference type="GO" id="GO:0006508">
    <property type="term" value="P:proteolysis"/>
    <property type="evidence" value="ECO:0007669"/>
    <property type="project" value="UniProtKB-KW"/>
</dbReference>
<keyword evidence="8" id="KW-0808">Transferase</keyword>
<evidence type="ECO:0000259" key="7">
    <source>
        <dbReference type="Pfam" id="PF14464"/>
    </source>
</evidence>
<sequence>MQYQLRLSGSHYQQLKQHLFPGDGKEAVAVALCGRHERQGLSMMLVHKLMLIPHEACIRTEDNVTWGTEVLLPFLKEASNPKKNMGILKIHSHPGGYPYFSETDDAADADLFSSIFGWCETDAVHGSAVMLPDGRIFGRAFTPDLISYPFDKISVAGDEFKIWEHSIGAYTPDDFAVRTAQAFGDGTYAKLKRIKAGVVGCSGTGSPTIEQLVRLGIGQLVLVDPDEVEHKNLNRILNTTRDDADAKKYKTAVLAERIQAFGLGTEVYPYAENLYDSINALDDLISCDVIFGCVDSVDGRHLLNQLSNFYLIPYFDLGVKLEADGMGGISRIAGTVHYLQPGASSLLSRGMYTTKMLLDEALKRQDLDEFNKRLKAGYVHNANVDRPAVISINMQLSSMAVNELLNRLHPFKFEQPRNYAKVSMDYSDGSICNEAEDELVVDDYQVKYAGRGDMQPFLGMSDFSTLSK</sequence>
<dbReference type="GO" id="GO:0046872">
    <property type="term" value="F:metal ion binding"/>
    <property type="evidence" value="ECO:0007669"/>
    <property type="project" value="UniProtKB-KW"/>
</dbReference>
<dbReference type="InterPro" id="IPR028090">
    <property type="entry name" value="JAB_dom_prok"/>
</dbReference>
<dbReference type="Proteomes" id="UP000478546">
    <property type="component" value="Unassembled WGS sequence"/>
</dbReference>
<dbReference type="InterPro" id="IPR035985">
    <property type="entry name" value="Ubiquitin-activating_enz"/>
</dbReference>
<dbReference type="EMBL" id="JAAEAA010000025">
    <property type="protein sequence ID" value="NDK57373.1"/>
    <property type="molecule type" value="Genomic_DNA"/>
</dbReference>
<dbReference type="GO" id="GO:0005737">
    <property type="term" value="C:cytoplasm"/>
    <property type="evidence" value="ECO:0007669"/>
    <property type="project" value="TreeGrafter"/>
</dbReference>
<evidence type="ECO:0000259" key="6">
    <source>
        <dbReference type="Pfam" id="PF00899"/>
    </source>
</evidence>
<dbReference type="InterPro" id="IPR045886">
    <property type="entry name" value="ThiF/MoeB/HesA"/>
</dbReference>
<dbReference type="PANTHER" id="PTHR10953:SF247">
    <property type="entry name" value="SLL6053 PROTEIN"/>
    <property type="match status" value="1"/>
</dbReference>
<dbReference type="Pfam" id="PF14464">
    <property type="entry name" value="Prok-JAB"/>
    <property type="match status" value="1"/>
</dbReference>